<comment type="caution">
    <text evidence="8">The sequence shown here is derived from an EMBL/GenBank/DDBJ whole genome shotgun (WGS) entry which is preliminary data.</text>
</comment>
<dbReference type="InterPro" id="IPR053231">
    <property type="entry name" value="GPCR_LN-TM7"/>
</dbReference>
<keyword evidence="4 6" id="KW-0472">Membrane</keyword>
<feature type="transmembrane region" description="Helical" evidence="6">
    <location>
        <begin position="698"/>
        <end position="717"/>
    </location>
</feature>
<dbReference type="GO" id="GO:0007166">
    <property type="term" value="P:cell surface receptor signaling pathway"/>
    <property type="evidence" value="ECO:0007669"/>
    <property type="project" value="InterPro"/>
</dbReference>
<feature type="transmembrane region" description="Helical" evidence="6">
    <location>
        <begin position="645"/>
        <end position="673"/>
    </location>
</feature>
<dbReference type="EMBL" id="JAHWGI010001408">
    <property type="protein sequence ID" value="KAK3930024.1"/>
    <property type="molecule type" value="Genomic_DNA"/>
</dbReference>
<accession>A0AAE1HZU4</accession>
<evidence type="ECO:0000256" key="2">
    <source>
        <dbReference type="ARBA" id="ARBA00022692"/>
    </source>
</evidence>
<feature type="region of interest" description="Disordered" evidence="5">
    <location>
        <begin position="182"/>
        <end position="220"/>
    </location>
</feature>
<reference evidence="8" key="1">
    <citation type="submission" date="2021-07" db="EMBL/GenBank/DDBJ databases">
        <authorList>
            <person name="Catto M.A."/>
            <person name="Jacobson A."/>
            <person name="Kennedy G."/>
            <person name="Labadie P."/>
            <person name="Hunt B.G."/>
            <person name="Srinivasan R."/>
        </authorList>
    </citation>
    <scope>NUCLEOTIDE SEQUENCE</scope>
    <source>
        <strain evidence="8">PL_HMW_Pooled</strain>
        <tissue evidence="8">Head</tissue>
    </source>
</reference>
<dbReference type="GO" id="GO:0016020">
    <property type="term" value="C:membrane"/>
    <property type="evidence" value="ECO:0007669"/>
    <property type="project" value="UniProtKB-SubCell"/>
</dbReference>
<evidence type="ECO:0000256" key="1">
    <source>
        <dbReference type="ARBA" id="ARBA00004141"/>
    </source>
</evidence>
<evidence type="ECO:0000313" key="8">
    <source>
        <dbReference type="EMBL" id="KAK3930024.1"/>
    </source>
</evidence>
<evidence type="ECO:0000313" key="9">
    <source>
        <dbReference type="Proteomes" id="UP001219518"/>
    </source>
</evidence>
<dbReference type="AlphaFoldDB" id="A0AAE1HZU4"/>
<evidence type="ECO:0000256" key="3">
    <source>
        <dbReference type="ARBA" id="ARBA00022989"/>
    </source>
</evidence>
<sequence>TCDGRSSCEVPRGRGRASRVGEELDWRERNCFCDPLCAQYGDCCVDSPHYAAAQQRRSGAIFSCVDLRQFGGIYMKTSCPPGWEDADVRHRCEVADDQSDPVASMPVTSHATGYTYRNAFCALCHGDMPGPAQGTAAEGRLDIWRPRVECPSVYKFAMEDVSRALEWHADLRSWVLALPVRTPRASSTPSSTTNRTSTSTPRSATPAGPAAVTPAHVSPDGHGNATHHFHMCHVDPVLPDTSERLVRRCQADTVRACAPNWTNQEVRSRCEAYTAYVYLDKTPYRNAHCAICNNIGLHFLQCQKALTRSSFNKEFSPIAFAVLFDLNYADSAAVGTVRICPNGQLFDPFFHTCRSVVCPVSGAGSASGSCVNGTRLTPLTPAIPVPPHTGANESSSTLNLPPHGLPDSDDADVFERQMHFDACPKFLLEPSEFELTADRRNATVVVYNRTFREGEFMVTADGKLAICAYASGIEFVDKFGPYMGYVTLAGLGVSVVFLLLHLLAFALVPELRNLSGKNLASLCLSLLVAYVSFIAGQLLGREGAGGAGCLVAAVLTYYSFLASFSWMLTMALDVWRTLRLATCELRVSAGKQWRKFVLYSVWTWLMPAAIVCAALFVDAAAPGTVDDQFRPGFGFHACWFAHRKALLVFFAAPLAIIMFLNVVLFASSALMIVRTAPALRYAPPPPGGTSGTRRDFRLYIRLAIVMGLTWTVGLIAGCLDIDVLWYAFVALNTLQGLFIFLAFTCTEKVVRGLGEALPCACLAGLFRAVGRAKRGLSGKGLGDKAGIRPPSFSWSGSGGSGSASNDSTHKSALGSSSESSSPSHHGLGNGHSLNGHGLNGHGLNGHGLNGHGLNGHGLNGHSSVRHPGHRHHHATSDTLY</sequence>
<name>A0AAE1HZU4_9NEOP</name>
<dbReference type="PROSITE" id="PS50261">
    <property type="entry name" value="G_PROTEIN_RECEP_F2_4"/>
    <property type="match status" value="1"/>
</dbReference>
<evidence type="ECO:0000256" key="4">
    <source>
        <dbReference type="ARBA" id="ARBA00023136"/>
    </source>
</evidence>
<feature type="compositionally biased region" description="Low complexity" evidence="5">
    <location>
        <begin position="802"/>
        <end position="836"/>
    </location>
</feature>
<dbReference type="SUPFAM" id="SSF90188">
    <property type="entry name" value="Somatomedin B domain"/>
    <property type="match status" value="1"/>
</dbReference>
<evidence type="ECO:0000259" key="7">
    <source>
        <dbReference type="PROSITE" id="PS50261"/>
    </source>
</evidence>
<dbReference type="CDD" id="cd15039">
    <property type="entry name" value="7tmB3_Methuselah-like"/>
    <property type="match status" value="1"/>
</dbReference>
<evidence type="ECO:0000256" key="5">
    <source>
        <dbReference type="SAM" id="MobiDB-lite"/>
    </source>
</evidence>
<feature type="transmembrane region" description="Helical" evidence="6">
    <location>
        <begin position="723"/>
        <end position="743"/>
    </location>
</feature>
<organism evidence="8 9">
    <name type="scientific">Frankliniella fusca</name>
    <dbReference type="NCBI Taxonomy" id="407009"/>
    <lineage>
        <taxon>Eukaryota</taxon>
        <taxon>Metazoa</taxon>
        <taxon>Ecdysozoa</taxon>
        <taxon>Arthropoda</taxon>
        <taxon>Hexapoda</taxon>
        <taxon>Insecta</taxon>
        <taxon>Pterygota</taxon>
        <taxon>Neoptera</taxon>
        <taxon>Paraneoptera</taxon>
        <taxon>Thysanoptera</taxon>
        <taxon>Terebrantia</taxon>
        <taxon>Thripoidea</taxon>
        <taxon>Thripidae</taxon>
        <taxon>Frankliniella</taxon>
    </lineage>
</organism>
<feature type="transmembrane region" description="Helical" evidence="6">
    <location>
        <begin position="596"/>
        <end position="617"/>
    </location>
</feature>
<dbReference type="InterPro" id="IPR017981">
    <property type="entry name" value="GPCR_2-like_7TM"/>
</dbReference>
<dbReference type="InterPro" id="IPR036024">
    <property type="entry name" value="Somatomedin_B-like_dom_sf"/>
</dbReference>
<feature type="compositionally biased region" description="Gly residues" evidence="5">
    <location>
        <begin position="837"/>
        <end position="858"/>
    </location>
</feature>
<feature type="transmembrane region" description="Helical" evidence="6">
    <location>
        <begin position="519"/>
        <end position="539"/>
    </location>
</feature>
<feature type="region of interest" description="Disordered" evidence="5">
    <location>
        <begin position="787"/>
        <end position="880"/>
    </location>
</feature>
<feature type="transmembrane region" description="Helical" evidence="6">
    <location>
        <begin position="482"/>
        <end position="507"/>
    </location>
</feature>
<keyword evidence="9" id="KW-1185">Reference proteome</keyword>
<protein>
    <submittedName>
        <fullName evidence="8">G-protein coupled receptor Mth2</fullName>
    </submittedName>
</protein>
<dbReference type="GO" id="GO:0004930">
    <property type="term" value="F:G protein-coupled receptor activity"/>
    <property type="evidence" value="ECO:0007669"/>
    <property type="project" value="InterPro"/>
</dbReference>
<comment type="subcellular location">
    <subcellularLocation>
        <location evidence="1">Membrane</location>
        <topology evidence="1">Multi-pass membrane protein</topology>
    </subcellularLocation>
</comment>
<gene>
    <name evidence="8" type="ORF">KUF71_022120</name>
</gene>
<keyword evidence="8" id="KW-0675">Receptor</keyword>
<dbReference type="Proteomes" id="UP001219518">
    <property type="component" value="Unassembled WGS sequence"/>
</dbReference>
<dbReference type="PANTHER" id="PTHR45902:SF5">
    <property type="entry name" value="G-PROTEIN COUPLED RECEPTORS FAMILY 2 PROFILE 2 DOMAIN-CONTAINING PROTEIN"/>
    <property type="match status" value="1"/>
</dbReference>
<dbReference type="SUPFAM" id="SSF81321">
    <property type="entry name" value="Family A G protein-coupled receptor-like"/>
    <property type="match status" value="1"/>
</dbReference>
<reference evidence="8" key="2">
    <citation type="journal article" date="2023" name="BMC Genomics">
        <title>Pest status, molecular evolution, and epigenetic factors derived from the genome assembly of Frankliniella fusca, a thysanopteran phytovirus vector.</title>
        <authorList>
            <person name="Catto M.A."/>
            <person name="Labadie P.E."/>
            <person name="Jacobson A.L."/>
            <person name="Kennedy G.G."/>
            <person name="Srinivasan R."/>
            <person name="Hunt B.G."/>
        </authorList>
    </citation>
    <scope>NUCLEOTIDE SEQUENCE</scope>
    <source>
        <strain evidence="8">PL_HMW_Pooled</strain>
    </source>
</reference>
<proteinExistence type="predicted"/>
<dbReference type="InterPro" id="IPR000832">
    <property type="entry name" value="GPCR_2_secretin-like"/>
</dbReference>
<keyword evidence="2 6" id="KW-0812">Transmembrane</keyword>
<feature type="compositionally biased region" description="Low complexity" evidence="5">
    <location>
        <begin position="182"/>
        <end position="215"/>
    </location>
</feature>
<dbReference type="Pfam" id="PF00002">
    <property type="entry name" value="7tm_2"/>
    <property type="match status" value="1"/>
</dbReference>
<dbReference type="PANTHER" id="PTHR45902">
    <property type="entry name" value="LATROPHILIN RECEPTOR-LIKE PROTEIN A"/>
    <property type="match status" value="1"/>
</dbReference>
<feature type="compositionally biased region" description="Basic residues" evidence="5">
    <location>
        <begin position="863"/>
        <end position="873"/>
    </location>
</feature>
<keyword evidence="3 6" id="KW-1133">Transmembrane helix</keyword>
<evidence type="ECO:0000256" key="6">
    <source>
        <dbReference type="SAM" id="Phobius"/>
    </source>
</evidence>
<feature type="transmembrane region" description="Helical" evidence="6">
    <location>
        <begin position="545"/>
        <end position="575"/>
    </location>
</feature>
<feature type="non-terminal residue" evidence="8">
    <location>
        <position position="1"/>
    </location>
</feature>
<dbReference type="Gene3D" id="1.20.1070.10">
    <property type="entry name" value="Rhodopsin 7-helix transmembrane proteins"/>
    <property type="match status" value="1"/>
</dbReference>
<feature type="domain" description="G-protein coupled receptors family 2 profile 2" evidence="7">
    <location>
        <begin position="483"/>
        <end position="747"/>
    </location>
</feature>